<dbReference type="GO" id="GO:0035435">
    <property type="term" value="P:phosphate ion transmembrane transport"/>
    <property type="evidence" value="ECO:0000318"/>
    <property type="project" value="GO_Central"/>
</dbReference>
<keyword evidence="7" id="KW-0809">Transit peptide</keyword>
<comment type="similarity">
    <text evidence="2 12">Belongs to the mitochondrial carrier (TC 2.A.29) family.</text>
</comment>
<keyword evidence="3 12" id="KW-0813">Transport</keyword>
<keyword evidence="14" id="KW-1185">Reference proteome</keyword>
<evidence type="ECO:0000256" key="4">
    <source>
        <dbReference type="ARBA" id="ARBA00022692"/>
    </source>
</evidence>
<organism evidence="13 14">
    <name type="scientific">Strongylocentrotus purpuratus</name>
    <name type="common">Purple sea urchin</name>
    <dbReference type="NCBI Taxonomy" id="7668"/>
    <lineage>
        <taxon>Eukaryota</taxon>
        <taxon>Metazoa</taxon>
        <taxon>Echinodermata</taxon>
        <taxon>Eleutherozoa</taxon>
        <taxon>Echinozoa</taxon>
        <taxon>Echinoidea</taxon>
        <taxon>Euechinoidea</taxon>
        <taxon>Echinacea</taxon>
        <taxon>Camarodonta</taxon>
        <taxon>Echinidea</taxon>
        <taxon>Strongylocentrotidae</taxon>
        <taxon>Strongylocentrotus</taxon>
    </lineage>
</organism>
<dbReference type="AlphaFoldDB" id="A0A7M7NRG0"/>
<evidence type="ECO:0000256" key="7">
    <source>
        <dbReference type="ARBA" id="ARBA00022946"/>
    </source>
</evidence>
<accession>A0A7M7NRG0</accession>
<reference evidence="14" key="1">
    <citation type="submission" date="2015-02" db="EMBL/GenBank/DDBJ databases">
        <title>Genome sequencing for Strongylocentrotus purpuratus.</title>
        <authorList>
            <person name="Murali S."/>
            <person name="Liu Y."/>
            <person name="Vee V."/>
            <person name="English A."/>
            <person name="Wang M."/>
            <person name="Skinner E."/>
            <person name="Han Y."/>
            <person name="Muzny D.M."/>
            <person name="Worley K.C."/>
            <person name="Gibbs R.A."/>
        </authorList>
    </citation>
    <scope>NUCLEOTIDE SEQUENCE</scope>
</reference>
<dbReference type="EnsemblMetazoa" id="XM_030984726">
    <property type="protein sequence ID" value="XP_030840586"/>
    <property type="gene ID" value="LOC584512"/>
</dbReference>
<dbReference type="SUPFAM" id="SSF103506">
    <property type="entry name" value="Mitochondrial carrier"/>
    <property type="match status" value="1"/>
</dbReference>
<dbReference type="GO" id="GO:0005315">
    <property type="term" value="F:phosphate transmembrane transporter activity"/>
    <property type="evidence" value="ECO:0000318"/>
    <property type="project" value="GO_Central"/>
</dbReference>
<evidence type="ECO:0000256" key="12">
    <source>
        <dbReference type="RuleBase" id="RU000488"/>
    </source>
</evidence>
<evidence type="ECO:0000256" key="10">
    <source>
        <dbReference type="ARBA" id="ARBA00023136"/>
    </source>
</evidence>
<sequence length="362" mass="40584">MGDYIKSIDPTTAEKSLQEPKVKRRYTCRSRKNGDLYPKRLLAASTDALQSGIQFGSNKYLAMCGLAGIMSCGITHTGMVPLDVVKCRIQVDPATYKNTLNGFRVTIANDGIRGLAIGWAPTAIGYSLQGMHKFGLYEFFKIKYCAILGEEWSYKYRTSVYLAASASAEFFADIALSPMEAAKVRMQTQPGFARTLREALPKMWAQEGFHSFYKGLPPLWFRQIPYTMMKFACFERTVEALYKYVLSKPRDDCSKPQQLVVTFVGGYIAGVFCVLVSHPADSIVSKLNQDAGSTMVQAARSLGMSGLWKGFVPRVAMIGTLTALQWFIYDSFKIYFLMPRPPPPEMPISMKAKLESDERKRK</sequence>
<dbReference type="Proteomes" id="UP000007110">
    <property type="component" value="Unassembled WGS sequence"/>
</dbReference>
<evidence type="ECO:0000256" key="8">
    <source>
        <dbReference type="ARBA" id="ARBA00022989"/>
    </source>
</evidence>
<evidence type="ECO:0000256" key="9">
    <source>
        <dbReference type="ARBA" id="ARBA00023128"/>
    </source>
</evidence>
<keyword evidence="10 11" id="KW-0472">Membrane</keyword>
<dbReference type="FunFam" id="1.50.40.10:FF:000005">
    <property type="entry name" value="Mitochondrial phosphate carrier protein 2"/>
    <property type="match status" value="1"/>
</dbReference>
<evidence type="ECO:0000256" key="1">
    <source>
        <dbReference type="ARBA" id="ARBA00004448"/>
    </source>
</evidence>
<dbReference type="RefSeq" id="XP_030840586.1">
    <property type="nucleotide sequence ID" value="XM_030984726.1"/>
</dbReference>
<evidence type="ECO:0000256" key="3">
    <source>
        <dbReference type="ARBA" id="ARBA00022448"/>
    </source>
</evidence>
<dbReference type="InterPro" id="IPR023395">
    <property type="entry name" value="MCP_dom_sf"/>
</dbReference>
<protein>
    <recommendedName>
        <fullName evidence="15">Phosphate carrier protein, mitochondrial</fullName>
    </recommendedName>
</protein>
<keyword evidence="9" id="KW-0496">Mitochondrion</keyword>
<dbReference type="OMA" id="KMYIEEG"/>
<feature type="repeat" description="Solcar" evidence="11">
    <location>
        <begin position="257"/>
        <end position="335"/>
    </location>
</feature>
<dbReference type="OrthoDB" id="427452at2759"/>
<keyword evidence="8" id="KW-1133">Transmembrane helix</keyword>
<evidence type="ECO:0000256" key="2">
    <source>
        <dbReference type="ARBA" id="ARBA00006375"/>
    </source>
</evidence>
<feature type="repeat" description="Solcar" evidence="11">
    <location>
        <begin position="59"/>
        <end position="143"/>
    </location>
</feature>
<keyword evidence="6" id="KW-0999">Mitochondrion inner membrane</keyword>
<evidence type="ECO:0000313" key="14">
    <source>
        <dbReference type="Proteomes" id="UP000007110"/>
    </source>
</evidence>
<dbReference type="GO" id="GO:0005743">
    <property type="term" value="C:mitochondrial inner membrane"/>
    <property type="evidence" value="ECO:0000318"/>
    <property type="project" value="GO_Central"/>
</dbReference>
<dbReference type="InterPro" id="IPR018108">
    <property type="entry name" value="MCP_transmembrane"/>
</dbReference>
<dbReference type="InterPro" id="IPR044677">
    <property type="entry name" value="SLC25A3/Pic2/Mir1-like"/>
</dbReference>
<dbReference type="GeneID" id="584512"/>
<dbReference type="PROSITE" id="PS50920">
    <property type="entry name" value="SOLCAR"/>
    <property type="match status" value="3"/>
</dbReference>
<dbReference type="Gene3D" id="1.50.40.10">
    <property type="entry name" value="Mitochondrial carrier domain"/>
    <property type="match status" value="1"/>
</dbReference>
<keyword evidence="5" id="KW-0677">Repeat</keyword>
<evidence type="ECO:0008006" key="15">
    <source>
        <dbReference type="Google" id="ProtNLM"/>
    </source>
</evidence>
<evidence type="ECO:0000313" key="13">
    <source>
        <dbReference type="EnsemblMetazoa" id="XP_030840586"/>
    </source>
</evidence>
<proteinExistence type="inferred from homology"/>
<reference evidence="13" key="2">
    <citation type="submission" date="2021-01" db="UniProtKB">
        <authorList>
            <consortium name="EnsemblMetazoa"/>
        </authorList>
    </citation>
    <scope>IDENTIFICATION</scope>
</reference>
<evidence type="ECO:0000256" key="11">
    <source>
        <dbReference type="PROSITE-ProRule" id="PRU00282"/>
    </source>
</evidence>
<dbReference type="Pfam" id="PF00153">
    <property type="entry name" value="Mito_carr"/>
    <property type="match status" value="3"/>
</dbReference>
<name>A0A7M7NRG0_STRPU</name>
<dbReference type="PANTHER" id="PTHR45671">
    <property type="entry name" value="SOLUTE CARRIER FAMILY 25 (MITOCHONDRIAL CARRIER PHOSPHATE CARRIER), MEMBER 3, LIKE-RELATED-RELATED"/>
    <property type="match status" value="1"/>
</dbReference>
<dbReference type="PANTHER" id="PTHR45671:SF10">
    <property type="entry name" value="SOLUTE CARRIER FAMILY 25 MEMBER 3"/>
    <property type="match status" value="1"/>
</dbReference>
<evidence type="ECO:0000256" key="6">
    <source>
        <dbReference type="ARBA" id="ARBA00022792"/>
    </source>
</evidence>
<evidence type="ECO:0000256" key="5">
    <source>
        <dbReference type="ARBA" id="ARBA00022737"/>
    </source>
</evidence>
<comment type="subcellular location">
    <subcellularLocation>
        <location evidence="1">Mitochondrion inner membrane</location>
        <topology evidence="1">Multi-pass membrane protein</topology>
    </subcellularLocation>
</comment>
<dbReference type="GO" id="GO:1990547">
    <property type="term" value="P:mitochondrial phosphate ion transmembrane transport"/>
    <property type="evidence" value="ECO:0007669"/>
    <property type="project" value="InterPro"/>
</dbReference>
<feature type="repeat" description="Solcar" evidence="11">
    <location>
        <begin position="156"/>
        <end position="240"/>
    </location>
</feature>
<keyword evidence="4 11" id="KW-0812">Transmembrane</keyword>
<dbReference type="InParanoid" id="A0A7M7NRG0"/>
<dbReference type="KEGG" id="spu:584512"/>